<accession>A0A7C9CPY6</accession>
<proteinExistence type="predicted"/>
<sequence length="100" mass="11671">MTPREQDSLGNNRAYFRPGLLRVILWPNSSLPNRKEQRSLSLKRIWILSAPSLPYLQNPGENALEKDINRVTLSELQPLFMQQIGTLLTSYIYGCHRWMK</sequence>
<dbReference type="AlphaFoldDB" id="A0A7C9CPY6"/>
<reference evidence="1" key="1">
    <citation type="journal article" date="2013" name="J. Plant Res.">
        <title>Effect of fungi and light on seed germination of three Opuntia species from semiarid lands of central Mexico.</title>
        <authorList>
            <person name="Delgado-Sanchez P."/>
            <person name="Jimenez-Bremont J.F."/>
            <person name="Guerrero-Gonzalez Mde L."/>
            <person name="Flores J."/>
        </authorList>
    </citation>
    <scope>NUCLEOTIDE SEQUENCE</scope>
    <source>
        <tissue evidence="1">Cladode</tissue>
    </source>
</reference>
<name>A0A7C9CPY6_OPUST</name>
<reference evidence="1" key="2">
    <citation type="submission" date="2020-07" db="EMBL/GenBank/DDBJ databases">
        <authorList>
            <person name="Vera ALvarez R."/>
            <person name="Arias-Moreno D.M."/>
            <person name="Jimenez-Jacinto V."/>
            <person name="Jimenez-Bremont J.F."/>
            <person name="Swaminathan K."/>
            <person name="Moose S.P."/>
            <person name="Guerrero-Gonzalez M.L."/>
            <person name="Marino-Ramirez L."/>
            <person name="Landsman D."/>
            <person name="Rodriguez-Kessler M."/>
            <person name="Delgado-Sanchez P."/>
        </authorList>
    </citation>
    <scope>NUCLEOTIDE SEQUENCE</scope>
    <source>
        <tissue evidence="1">Cladode</tissue>
    </source>
</reference>
<protein>
    <submittedName>
        <fullName evidence="1">Uncharacterized protein</fullName>
    </submittedName>
</protein>
<dbReference type="EMBL" id="GISG01042814">
    <property type="protein sequence ID" value="MBA4623360.1"/>
    <property type="molecule type" value="Transcribed_RNA"/>
</dbReference>
<evidence type="ECO:0000313" key="1">
    <source>
        <dbReference type="EMBL" id="MBA4623360.1"/>
    </source>
</evidence>
<organism evidence="1">
    <name type="scientific">Opuntia streptacantha</name>
    <name type="common">Prickly pear cactus</name>
    <name type="synonym">Opuntia cardona</name>
    <dbReference type="NCBI Taxonomy" id="393608"/>
    <lineage>
        <taxon>Eukaryota</taxon>
        <taxon>Viridiplantae</taxon>
        <taxon>Streptophyta</taxon>
        <taxon>Embryophyta</taxon>
        <taxon>Tracheophyta</taxon>
        <taxon>Spermatophyta</taxon>
        <taxon>Magnoliopsida</taxon>
        <taxon>eudicotyledons</taxon>
        <taxon>Gunneridae</taxon>
        <taxon>Pentapetalae</taxon>
        <taxon>Caryophyllales</taxon>
        <taxon>Cactineae</taxon>
        <taxon>Cactaceae</taxon>
        <taxon>Opuntioideae</taxon>
        <taxon>Opuntia</taxon>
    </lineage>
</organism>